<comment type="caution">
    <text evidence="2">The sequence shown here is derived from an EMBL/GenBank/DDBJ whole genome shotgun (WGS) entry which is preliminary data.</text>
</comment>
<accession>A0ABP7PTY7</accession>
<reference evidence="3" key="1">
    <citation type="journal article" date="2019" name="Int. J. Syst. Evol. Microbiol.">
        <title>The Global Catalogue of Microorganisms (GCM) 10K type strain sequencing project: providing services to taxonomists for standard genome sequencing and annotation.</title>
        <authorList>
            <consortium name="The Broad Institute Genomics Platform"/>
            <consortium name="The Broad Institute Genome Sequencing Center for Infectious Disease"/>
            <person name="Wu L."/>
            <person name="Ma J."/>
        </authorList>
    </citation>
    <scope>NUCLEOTIDE SEQUENCE [LARGE SCALE GENOMIC DNA]</scope>
    <source>
        <strain evidence="3">JCM 17217</strain>
    </source>
</reference>
<evidence type="ECO:0000313" key="2">
    <source>
        <dbReference type="EMBL" id="GAA3971176.1"/>
    </source>
</evidence>
<feature type="signal peptide" evidence="1">
    <location>
        <begin position="1"/>
        <end position="20"/>
    </location>
</feature>
<keyword evidence="3" id="KW-1185">Reference proteome</keyword>
<name>A0ABP7PTY7_9BACT</name>
<sequence>MTRLLLALTAATLATLPAAAQTGIATIDSPAAYRQAGLRGPEHARLVRELLRYELRNMRSLVIPQIALRPENYSFILTNRATVAEVIGGAYTVTYYNAQGQALDTTTSRFGGMAPGASRNQTVSFARPANAVRAELTVTEVTAE</sequence>
<keyword evidence="1" id="KW-0732">Signal</keyword>
<dbReference type="Proteomes" id="UP001501556">
    <property type="component" value="Unassembled WGS sequence"/>
</dbReference>
<gene>
    <name evidence="2" type="ORF">GCM10022407_16300</name>
</gene>
<feature type="chain" id="PRO_5046498086" evidence="1">
    <location>
        <begin position="21"/>
        <end position="144"/>
    </location>
</feature>
<proteinExistence type="predicted"/>
<protein>
    <submittedName>
        <fullName evidence="2">Uncharacterized protein</fullName>
    </submittedName>
</protein>
<evidence type="ECO:0000256" key="1">
    <source>
        <dbReference type="SAM" id="SignalP"/>
    </source>
</evidence>
<dbReference type="RefSeq" id="WP_345122937.1">
    <property type="nucleotide sequence ID" value="NZ_BAABDI010000008.1"/>
</dbReference>
<dbReference type="EMBL" id="BAABDI010000008">
    <property type="protein sequence ID" value="GAA3971176.1"/>
    <property type="molecule type" value="Genomic_DNA"/>
</dbReference>
<organism evidence="2 3">
    <name type="scientific">Hymenobacter antarcticus</name>
    <dbReference type="NCBI Taxonomy" id="486270"/>
    <lineage>
        <taxon>Bacteria</taxon>
        <taxon>Pseudomonadati</taxon>
        <taxon>Bacteroidota</taxon>
        <taxon>Cytophagia</taxon>
        <taxon>Cytophagales</taxon>
        <taxon>Hymenobacteraceae</taxon>
        <taxon>Hymenobacter</taxon>
    </lineage>
</organism>
<evidence type="ECO:0000313" key="3">
    <source>
        <dbReference type="Proteomes" id="UP001501556"/>
    </source>
</evidence>